<reference evidence="6 7" key="1">
    <citation type="submission" date="2010-05" db="EMBL/GenBank/DDBJ databases">
        <title>The Genome Sequence of Thecamonas trahens ATCC 50062.</title>
        <authorList>
            <consortium name="The Broad Institute Genome Sequencing Platform"/>
            <person name="Russ C."/>
            <person name="Cuomo C."/>
            <person name="Shea T."/>
            <person name="Young S.K."/>
            <person name="Zeng Q."/>
            <person name="Koehrsen M."/>
            <person name="Haas B."/>
            <person name="Borodovsky M."/>
            <person name="Guigo R."/>
            <person name="Alvarado L."/>
            <person name="Berlin A."/>
            <person name="Bochicchio J."/>
            <person name="Borenstein D."/>
            <person name="Chapman S."/>
            <person name="Chen Z."/>
            <person name="Freedman E."/>
            <person name="Gellesch M."/>
            <person name="Goldberg J."/>
            <person name="Griggs A."/>
            <person name="Gujja S."/>
            <person name="Heilman E."/>
            <person name="Heiman D."/>
            <person name="Hepburn T."/>
            <person name="Howarth C."/>
            <person name="Jen D."/>
            <person name="Larson L."/>
            <person name="Mehta T."/>
            <person name="Park D."/>
            <person name="Pearson M."/>
            <person name="Roberts A."/>
            <person name="Saif S."/>
            <person name="Shenoy N."/>
            <person name="Sisk P."/>
            <person name="Stolte C."/>
            <person name="Sykes S."/>
            <person name="Thomson T."/>
            <person name="Walk T."/>
            <person name="White J."/>
            <person name="Yandava C."/>
            <person name="Burger G."/>
            <person name="Gray M.W."/>
            <person name="Holland P.W.H."/>
            <person name="King N."/>
            <person name="Lang F.B.F."/>
            <person name="Roger A.J."/>
            <person name="Ruiz-Trillo I."/>
            <person name="Lander E."/>
            <person name="Nusbaum C."/>
        </authorList>
    </citation>
    <scope>NUCLEOTIDE SEQUENCE [LARGE SCALE GENOMIC DNA]</scope>
    <source>
        <strain evidence="6 7">ATCC 50062</strain>
    </source>
</reference>
<feature type="compositionally biased region" description="Basic residues" evidence="3">
    <location>
        <begin position="1"/>
        <end position="14"/>
    </location>
</feature>
<dbReference type="SUPFAM" id="SSF48366">
    <property type="entry name" value="Ras GEF"/>
    <property type="match status" value="1"/>
</dbReference>
<keyword evidence="1 2" id="KW-0344">Guanine-nucleotide releasing factor</keyword>
<evidence type="ECO:0000313" key="7">
    <source>
        <dbReference type="Proteomes" id="UP000054408"/>
    </source>
</evidence>
<keyword evidence="7" id="KW-1185">Reference proteome</keyword>
<dbReference type="Gene3D" id="1.10.840.10">
    <property type="entry name" value="Ras guanine-nucleotide exchange factors catalytic domain"/>
    <property type="match status" value="1"/>
</dbReference>
<dbReference type="InterPro" id="IPR001895">
    <property type="entry name" value="RASGEF_cat_dom"/>
</dbReference>
<dbReference type="SMART" id="SM00147">
    <property type="entry name" value="RasGEF"/>
    <property type="match status" value="1"/>
</dbReference>
<dbReference type="eggNOG" id="KOG3417">
    <property type="taxonomic scope" value="Eukaryota"/>
</dbReference>
<evidence type="ECO:0000256" key="3">
    <source>
        <dbReference type="SAM" id="MobiDB-lite"/>
    </source>
</evidence>
<dbReference type="InterPro" id="IPR008937">
    <property type="entry name" value="Ras-like_GEF"/>
</dbReference>
<dbReference type="Pfam" id="PF00618">
    <property type="entry name" value="RasGEF_N"/>
    <property type="match status" value="1"/>
</dbReference>
<dbReference type="GO" id="GO:0005085">
    <property type="term" value="F:guanyl-nucleotide exchange factor activity"/>
    <property type="evidence" value="ECO:0007669"/>
    <property type="project" value="UniProtKB-KW"/>
</dbReference>
<gene>
    <name evidence="6" type="ORF">AMSG_09262</name>
</gene>
<evidence type="ECO:0000313" key="6">
    <source>
        <dbReference type="EMBL" id="KNC53181.1"/>
    </source>
</evidence>
<dbReference type="SMART" id="SM00229">
    <property type="entry name" value="RasGEFN"/>
    <property type="match status" value="1"/>
</dbReference>
<feature type="region of interest" description="Disordered" evidence="3">
    <location>
        <begin position="1"/>
        <end position="36"/>
    </location>
</feature>
<dbReference type="AlphaFoldDB" id="A0A0L0DMD9"/>
<dbReference type="Pfam" id="PF00617">
    <property type="entry name" value="RasGEF"/>
    <property type="match status" value="1"/>
</dbReference>
<dbReference type="InterPro" id="IPR023578">
    <property type="entry name" value="Ras_GEF_dom_sf"/>
</dbReference>
<dbReference type="STRING" id="461836.A0A0L0DMD9"/>
<proteinExistence type="predicted"/>
<feature type="domain" description="N-terminal Ras-GEF" evidence="5">
    <location>
        <begin position="87"/>
        <end position="222"/>
    </location>
</feature>
<dbReference type="GeneID" id="25567760"/>
<evidence type="ECO:0000256" key="2">
    <source>
        <dbReference type="PROSITE-ProRule" id="PRU00168"/>
    </source>
</evidence>
<evidence type="ECO:0000259" key="4">
    <source>
        <dbReference type="PROSITE" id="PS50009"/>
    </source>
</evidence>
<dbReference type="InterPro" id="IPR036964">
    <property type="entry name" value="RASGEF_cat_dom_sf"/>
</dbReference>
<dbReference type="InterPro" id="IPR000651">
    <property type="entry name" value="Ras-like_Gua-exchang_fac_N"/>
</dbReference>
<feature type="domain" description="Ras-GEF" evidence="4">
    <location>
        <begin position="261"/>
        <end position="467"/>
    </location>
</feature>
<organism evidence="6 7">
    <name type="scientific">Thecamonas trahens ATCC 50062</name>
    <dbReference type="NCBI Taxonomy" id="461836"/>
    <lineage>
        <taxon>Eukaryota</taxon>
        <taxon>Apusozoa</taxon>
        <taxon>Apusomonadida</taxon>
        <taxon>Apusomonadidae</taxon>
        <taxon>Thecamonas</taxon>
    </lineage>
</organism>
<dbReference type="PROSITE" id="PS50212">
    <property type="entry name" value="RASGEF_NTER"/>
    <property type="match status" value="1"/>
</dbReference>
<dbReference type="PANTHER" id="PTHR23113">
    <property type="entry name" value="GUANINE NUCLEOTIDE EXCHANGE FACTOR"/>
    <property type="match status" value="1"/>
</dbReference>
<evidence type="ECO:0000256" key="1">
    <source>
        <dbReference type="ARBA" id="ARBA00022658"/>
    </source>
</evidence>
<dbReference type="PROSITE" id="PS50009">
    <property type="entry name" value="RASGEF_CAT"/>
    <property type="match status" value="1"/>
</dbReference>
<protein>
    <submittedName>
        <fullName evidence="6">Uncharacterized protein</fullName>
    </submittedName>
</protein>
<evidence type="ECO:0000259" key="5">
    <source>
        <dbReference type="PROSITE" id="PS50212"/>
    </source>
</evidence>
<dbReference type="CDD" id="cd06224">
    <property type="entry name" value="REM"/>
    <property type="match status" value="1"/>
</dbReference>
<dbReference type="OrthoDB" id="546434at2759"/>
<sequence>MAEQRRRKASKQQRKTPPPAGGAGLATGRNSGRRGSVVQQRLRTLSSGKGDGSVARVQRLGSVFRHESSLKSARGGNPSVVFDSVEGKRLIGASTRGRLLDVLLDLELDPEFADKDFVETFVLTYEYFMTPTELLETLIEFYFPDIPDSLDPMARKLFLRGVRVTRERIVAVMETWVEQDVEDFWYTPGLYHTLMAFVDDAAADTTEPHMLDALFRVSRAVVAAEASSGLKDAPLDDVRSAVSGLPREVRDPASFNVLKISPEVLAQQITLVDHAYYRSVKPTECLWLGPDMAVRELYGPSPNLAAWMDRSFAWADWVWASILNGSSNSERAKLIEHFAAVADACLLLRNFNTSCWIISGLHDNTVADNRLRTVWAKVKPSVKARVEQLKADFLQNGFVHYKKEMEADAELPMVALMAAYKKWFVTIDMSNKDTTADGLINFLKLRDIGTTIRRRVEQVAGDRGVER</sequence>
<dbReference type="GO" id="GO:0005886">
    <property type="term" value="C:plasma membrane"/>
    <property type="evidence" value="ECO:0007669"/>
    <property type="project" value="TreeGrafter"/>
</dbReference>
<dbReference type="GO" id="GO:0007265">
    <property type="term" value="P:Ras protein signal transduction"/>
    <property type="evidence" value="ECO:0007669"/>
    <property type="project" value="TreeGrafter"/>
</dbReference>
<dbReference type="RefSeq" id="XP_013754653.1">
    <property type="nucleotide sequence ID" value="XM_013899199.1"/>
</dbReference>
<dbReference type="Proteomes" id="UP000054408">
    <property type="component" value="Unassembled WGS sequence"/>
</dbReference>
<dbReference type="EMBL" id="GL349479">
    <property type="protein sequence ID" value="KNC53181.1"/>
    <property type="molecule type" value="Genomic_DNA"/>
</dbReference>
<dbReference type="OMA" id="METWVEQ"/>
<name>A0A0L0DMD9_THETB</name>
<dbReference type="PANTHER" id="PTHR23113:SF368">
    <property type="entry name" value="CELL DIVISION CONTROL PROTEIN 25"/>
    <property type="match status" value="1"/>
</dbReference>
<accession>A0A0L0DMD9</accession>
<dbReference type="Gene3D" id="1.20.870.10">
    <property type="entry name" value="Son of sevenless (SoS) protein Chain: S domain 1"/>
    <property type="match status" value="1"/>
</dbReference>